<evidence type="ECO:0000256" key="2">
    <source>
        <dbReference type="ARBA" id="ARBA00022801"/>
    </source>
</evidence>
<dbReference type="Proteomes" id="UP001066327">
    <property type="component" value="Unassembled WGS sequence"/>
</dbReference>
<sequence length="150" mass="16477">MCYGRPAGLFYLVTVPAEIRTAALAHIRDRKLLQTRSVGKTAFYMAGGKIDPGENAEQALHREIREELDAGIVDGTLEHLGVFEAPAYGHPEGTDLHMTCFLAELSAEPRPASEIAELRYFTVDEYAAMPDVAPGSMLVFRRLQSLGLLD</sequence>
<dbReference type="EMBL" id="JAPWIS010000035">
    <property type="protein sequence ID" value="MCZ4589725.1"/>
    <property type="molecule type" value="Genomic_DNA"/>
</dbReference>
<accession>A0A1B1KCN3</accession>
<dbReference type="CDD" id="cd04690">
    <property type="entry name" value="NUDIX_Hydrolase"/>
    <property type="match status" value="1"/>
</dbReference>
<dbReference type="InterPro" id="IPR000086">
    <property type="entry name" value="NUDIX_hydrolase_dom"/>
</dbReference>
<evidence type="ECO:0000259" key="3">
    <source>
        <dbReference type="PROSITE" id="PS51462"/>
    </source>
</evidence>
<dbReference type="RefSeq" id="WP_052023934.1">
    <property type="nucleotide sequence ID" value="NZ_CAJUXZ010000001.1"/>
</dbReference>
<name>A0A1B1KCN3_RHOOP</name>
<reference evidence="4 7" key="1">
    <citation type="submission" date="2014-07" db="EMBL/GenBank/DDBJ databases">
        <authorList>
            <person name="Zhang J.E."/>
            <person name="Yang H."/>
            <person name="Guo J."/>
            <person name="Deng Z."/>
            <person name="Luo H."/>
            <person name="Luo M."/>
            <person name="Zhao B."/>
        </authorList>
    </citation>
    <scope>NUCLEOTIDE SEQUENCE [LARGE SCALE GENOMIC DNA]</scope>
    <source>
        <strain evidence="4 7">1CP</strain>
    </source>
</reference>
<proteinExistence type="predicted"/>
<evidence type="ECO:0000313" key="5">
    <source>
        <dbReference type="EMBL" id="MCZ4589725.1"/>
    </source>
</evidence>
<dbReference type="GO" id="GO:0016787">
    <property type="term" value="F:hydrolase activity"/>
    <property type="evidence" value="ECO:0007669"/>
    <property type="project" value="UniProtKB-KW"/>
</dbReference>
<comment type="cofactor">
    <cofactor evidence="1">
        <name>Mg(2+)</name>
        <dbReference type="ChEBI" id="CHEBI:18420"/>
    </cofactor>
</comment>
<evidence type="ECO:0000313" key="4">
    <source>
        <dbReference type="EMBL" id="ANS30338.1"/>
    </source>
</evidence>
<dbReference type="Proteomes" id="UP000186108">
    <property type="component" value="Chromosome"/>
</dbReference>
<dbReference type="EMBL" id="CP009111">
    <property type="protein sequence ID" value="ANS30338.1"/>
    <property type="molecule type" value="Genomic_DNA"/>
</dbReference>
<dbReference type="Proteomes" id="UP001231166">
    <property type="component" value="Chromosome"/>
</dbReference>
<protein>
    <submittedName>
        <fullName evidence="4">MutT/nudix family protein</fullName>
    </submittedName>
    <submittedName>
        <fullName evidence="5">NUDIX domain-containing protein</fullName>
    </submittedName>
</protein>
<feature type="domain" description="Nudix hydrolase" evidence="3">
    <location>
        <begin position="2"/>
        <end position="145"/>
    </location>
</feature>
<dbReference type="PANTHER" id="PTHR43046">
    <property type="entry name" value="GDP-MANNOSE MANNOSYL HYDROLASE"/>
    <property type="match status" value="1"/>
</dbReference>
<dbReference type="Pfam" id="PF00293">
    <property type="entry name" value="NUDIX"/>
    <property type="match status" value="1"/>
</dbReference>
<reference evidence="5" key="2">
    <citation type="submission" date="2022-12" db="EMBL/GenBank/DDBJ databases">
        <authorList>
            <person name="Krivoruchko A.V."/>
            <person name="Elkin A."/>
        </authorList>
    </citation>
    <scope>NUCLEOTIDE SEQUENCE</scope>
    <source>
        <strain evidence="5">IEGM 249</strain>
    </source>
</reference>
<evidence type="ECO:0000313" key="6">
    <source>
        <dbReference type="EMBL" id="WLF46125.1"/>
    </source>
</evidence>
<dbReference type="PANTHER" id="PTHR43046:SF2">
    <property type="entry name" value="8-OXO-DGTP DIPHOSPHATASE-RELATED"/>
    <property type="match status" value="1"/>
</dbReference>
<evidence type="ECO:0000313" key="7">
    <source>
        <dbReference type="Proteomes" id="UP000186108"/>
    </source>
</evidence>
<dbReference type="Gene3D" id="3.90.79.10">
    <property type="entry name" value="Nucleoside Triphosphate Pyrophosphohydrolase"/>
    <property type="match status" value="1"/>
</dbReference>
<evidence type="ECO:0000256" key="1">
    <source>
        <dbReference type="ARBA" id="ARBA00001946"/>
    </source>
</evidence>
<keyword evidence="2" id="KW-0378">Hydrolase</keyword>
<dbReference type="SUPFAM" id="SSF55811">
    <property type="entry name" value="Nudix"/>
    <property type="match status" value="1"/>
</dbReference>
<evidence type="ECO:0000313" key="8">
    <source>
        <dbReference type="Proteomes" id="UP001066327"/>
    </source>
</evidence>
<gene>
    <name evidence="5" type="ORF">O4328_39860</name>
    <name evidence="6" type="ORF">Q5707_30210</name>
    <name evidence="4" type="ORF">R1CP_28515</name>
</gene>
<keyword evidence="8" id="KW-1185">Reference proteome</keyword>
<reference evidence="6" key="3">
    <citation type="submission" date="2023-07" db="EMBL/GenBank/DDBJ databases">
        <title>Genomic analysis of Rhodococcus opacus VOC-14 with glycol ethers degradation activity.</title>
        <authorList>
            <person name="Narkevich D.A."/>
            <person name="Hlushen A.M."/>
            <person name="Akhremchuk A.E."/>
            <person name="Sikolenko M.A."/>
            <person name="Valentovich L.N."/>
        </authorList>
    </citation>
    <scope>NUCLEOTIDE SEQUENCE</scope>
    <source>
        <strain evidence="6">VOC-14</strain>
    </source>
</reference>
<dbReference type="AlphaFoldDB" id="A0A1B1KCN3"/>
<dbReference type="EMBL" id="CP130953">
    <property type="protein sequence ID" value="WLF46125.1"/>
    <property type="molecule type" value="Genomic_DNA"/>
</dbReference>
<organism evidence="4 7">
    <name type="scientific">Rhodococcus opacus</name>
    <name type="common">Nocardia opaca</name>
    <dbReference type="NCBI Taxonomy" id="37919"/>
    <lineage>
        <taxon>Bacteria</taxon>
        <taxon>Bacillati</taxon>
        <taxon>Actinomycetota</taxon>
        <taxon>Actinomycetes</taxon>
        <taxon>Mycobacteriales</taxon>
        <taxon>Nocardiaceae</taxon>
        <taxon>Rhodococcus</taxon>
    </lineage>
</organism>
<dbReference type="PROSITE" id="PS51462">
    <property type="entry name" value="NUDIX"/>
    <property type="match status" value="1"/>
</dbReference>
<dbReference type="PATRIC" id="fig|37919.13.peg.5966"/>
<dbReference type="InterPro" id="IPR015797">
    <property type="entry name" value="NUDIX_hydrolase-like_dom_sf"/>
</dbReference>